<evidence type="ECO:0000256" key="7">
    <source>
        <dbReference type="ARBA" id="ARBA00022977"/>
    </source>
</evidence>
<feature type="binding site" evidence="11">
    <location>
        <position position="287"/>
    </location>
    <ligand>
        <name>thiamine diphosphate</name>
        <dbReference type="ChEBI" id="CHEBI:58937"/>
    </ligand>
</feature>
<feature type="binding site" evidence="11">
    <location>
        <position position="73"/>
    </location>
    <ligand>
        <name>thiamine diphosphate</name>
        <dbReference type="ChEBI" id="CHEBI:58937"/>
    </ligand>
</feature>
<proteinExistence type="inferred from homology"/>
<gene>
    <name evidence="11 13" type="primary">dxs</name>
    <name evidence="13" type="ORF">COV72_05530</name>
</gene>
<feature type="binding site" evidence="11">
    <location>
        <position position="176"/>
    </location>
    <ligand>
        <name>thiamine diphosphate</name>
        <dbReference type="ChEBI" id="CHEBI:58937"/>
    </ligand>
</feature>
<dbReference type="Gene3D" id="3.40.50.920">
    <property type="match status" value="1"/>
</dbReference>
<evidence type="ECO:0000256" key="2">
    <source>
        <dbReference type="ARBA" id="ARBA00011081"/>
    </source>
</evidence>
<dbReference type="SUPFAM" id="SSF52518">
    <property type="entry name" value="Thiamin diphosphate-binding fold (THDP-binding)"/>
    <property type="match status" value="2"/>
</dbReference>
<feature type="binding site" evidence="11">
    <location>
        <position position="368"/>
    </location>
    <ligand>
        <name>thiamine diphosphate</name>
        <dbReference type="ChEBI" id="CHEBI:58937"/>
    </ligand>
</feature>
<dbReference type="Gene3D" id="3.40.50.970">
    <property type="match status" value="2"/>
</dbReference>
<comment type="caution">
    <text evidence="13">The sequence shown here is derived from an EMBL/GenBank/DDBJ whole genome shotgun (WGS) entry which is preliminary data.</text>
</comment>
<evidence type="ECO:0000256" key="5">
    <source>
        <dbReference type="ARBA" id="ARBA00022723"/>
    </source>
</evidence>
<dbReference type="CDD" id="cd07033">
    <property type="entry name" value="TPP_PYR_DXS_TK_like"/>
    <property type="match status" value="1"/>
</dbReference>
<dbReference type="PROSITE" id="PS00801">
    <property type="entry name" value="TRANSKETOLASE_1"/>
    <property type="match status" value="1"/>
</dbReference>
<dbReference type="GO" id="GO:0000287">
    <property type="term" value="F:magnesium ion binding"/>
    <property type="evidence" value="ECO:0007669"/>
    <property type="project" value="UniProtKB-UniRule"/>
</dbReference>
<dbReference type="FunFam" id="3.40.50.920:FF:000002">
    <property type="entry name" value="1-deoxy-D-xylulose-5-phosphate synthase"/>
    <property type="match status" value="1"/>
</dbReference>
<dbReference type="InterPro" id="IPR005475">
    <property type="entry name" value="Transketolase-like_Pyr-bd"/>
</dbReference>
<feature type="binding site" evidence="11">
    <location>
        <begin position="148"/>
        <end position="149"/>
    </location>
    <ligand>
        <name>thiamine diphosphate</name>
        <dbReference type="ChEBI" id="CHEBI:58937"/>
    </ligand>
</feature>
<dbReference type="PANTHER" id="PTHR43322:SF5">
    <property type="entry name" value="1-DEOXY-D-XYLULOSE-5-PHOSPHATE SYNTHASE, CHLOROPLASTIC"/>
    <property type="match status" value="1"/>
</dbReference>
<dbReference type="AlphaFoldDB" id="A0A2H0LX37"/>
<dbReference type="InterPro" id="IPR005477">
    <property type="entry name" value="Dxylulose-5-P_synthase"/>
</dbReference>
<evidence type="ECO:0000256" key="9">
    <source>
        <dbReference type="ARBA" id="ARBA00023229"/>
    </source>
</evidence>
<accession>A0A2H0LX37</accession>
<dbReference type="GO" id="GO:0030976">
    <property type="term" value="F:thiamine pyrophosphate binding"/>
    <property type="evidence" value="ECO:0007669"/>
    <property type="project" value="UniProtKB-UniRule"/>
</dbReference>
<feature type="domain" description="Transketolase-like pyrimidine-binding" evidence="12">
    <location>
        <begin position="317"/>
        <end position="481"/>
    </location>
</feature>
<keyword evidence="6 11" id="KW-0460">Magnesium</keyword>
<evidence type="ECO:0000313" key="13">
    <source>
        <dbReference type="EMBL" id="PIQ88968.1"/>
    </source>
</evidence>
<dbReference type="SMART" id="SM00861">
    <property type="entry name" value="Transket_pyr"/>
    <property type="match status" value="1"/>
</dbReference>
<dbReference type="GO" id="GO:0016114">
    <property type="term" value="P:terpenoid biosynthetic process"/>
    <property type="evidence" value="ECO:0007669"/>
    <property type="project" value="UniProtKB-UniRule"/>
</dbReference>
<reference evidence="13 14" key="1">
    <citation type="submission" date="2017-09" db="EMBL/GenBank/DDBJ databases">
        <title>Depth-based differentiation of microbial function through sediment-hosted aquifers and enrichment of novel symbionts in the deep terrestrial subsurface.</title>
        <authorList>
            <person name="Probst A.J."/>
            <person name="Ladd B."/>
            <person name="Jarett J.K."/>
            <person name="Geller-Mcgrath D.E."/>
            <person name="Sieber C.M."/>
            <person name="Emerson J.B."/>
            <person name="Anantharaman K."/>
            <person name="Thomas B.C."/>
            <person name="Malmstrom R."/>
            <person name="Stieglmeier M."/>
            <person name="Klingl A."/>
            <person name="Woyke T."/>
            <person name="Ryan C.M."/>
            <person name="Banfield J.F."/>
        </authorList>
    </citation>
    <scope>NUCLEOTIDE SEQUENCE [LARGE SCALE GENOMIC DNA]</scope>
    <source>
        <strain evidence="13">CG11_big_fil_rev_8_21_14_0_20_42_13</strain>
    </source>
</reference>
<dbReference type="GO" id="GO:0005829">
    <property type="term" value="C:cytosol"/>
    <property type="evidence" value="ECO:0007669"/>
    <property type="project" value="TreeGrafter"/>
</dbReference>
<comment type="function">
    <text evidence="10 11">Catalyzes the acyloin condensation reaction between C atoms 2 and 3 of pyruvate and glyceraldehyde 3-phosphate to yield 1-deoxy-D-xylulose-5-phosphate (DXP).</text>
</comment>
<feature type="binding site" evidence="11">
    <location>
        <position position="147"/>
    </location>
    <ligand>
        <name>Mg(2+)</name>
        <dbReference type="ChEBI" id="CHEBI:18420"/>
    </ligand>
</feature>
<comment type="pathway">
    <text evidence="1 11">Metabolic intermediate biosynthesis; 1-deoxy-D-xylulose 5-phosphate biosynthesis; 1-deoxy-D-xylulose 5-phosphate from D-glyceraldehyde 3-phosphate and pyruvate: step 1/1.</text>
</comment>
<name>A0A2H0LX37_9BACT</name>
<evidence type="ECO:0000313" key="14">
    <source>
        <dbReference type="Proteomes" id="UP000229641"/>
    </source>
</evidence>
<dbReference type="InterPro" id="IPR049557">
    <property type="entry name" value="Transketolase_CS"/>
</dbReference>
<comment type="similarity">
    <text evidence="2 11">Belongs to the transketolase family. DXPS subfamily.</text>
</comment>
<sequence length="622" mass="67536">MKLIETVDSPKDLKRIAVPRLPILCQEIRDLILDTVSKTGGHLASSLGAVELAVALHYCLNTPEDILIWDVGHQAYAHKILTGRREKFHTLRKAGGLSGFPSKEESAYDRFTTGHASTSLSLALGMSCARDLAEAASKKKIAVVVGDGSLTGGMCFEALNNAGHLQKDLLVVFNTNEMSISPSVGALSNYLNKIISLPVYNRFREAMQDFIAKRVPKGRRILNLARKFEEGLKNILVPGIFFEELGFRYIGPLDGHNIELLVSTLKHLLSFRGPTLLHVVTKKGKGYKPAEESPENFHSVGKFNLGTGESLITKNTTSYTDVFGKKLADLAAKNNKIIAITAAMPVGTGLDKFASAYPGRFFDVGIAEEHAVGFAAGLAESGMRPVVAIYSTFLQRSFDQIMHDVCLQGLGVVFAIDRAGIVGEDGATHQGIFDIAYLSVMPNLAIMVPKDADELSGMLEFAAVYDKGPIAIRYPKGEIPNYKIQIPDSAISLGRAELLRSGNDVAVIALGAMAYPAYEAAQDLAKEGIEAEVVNARFVKPLDEKLLEDLAKRFSKIITIEEGILEGGFGSRISHVLNRIANIKQMGLPCDFIKHGKRADILAKYGLDKEGIIKAVRALCLK</sequence>
<keyword evidence="4 11" id="KW-0808">Transferase</keyword>
<evidence type="ECO:0000256" key="8">
    <source>
        <dbReference type="ARBA" id="ARBA00023052"/>
    </source>
</evidence>
<keyword evidence="7 11" id="KW-0784">Thiamine biosynthesis</keyword>
<comment type="subunit">
    <text evidence="3 11">Homodimer.</text>
</comment>
<dbReference type="InterPro" id="IPR020826">
    <property type="entry name" value="Transketolase_BS"/>
</dbReference>
<evidence type="ECO:0000256" key="1">
    <source>
        <dbReference type="ARBA" id="ARBA00004980"/>
    </source>
</evidence>
<dbReference type="InterPro" id="IPR009014">
    <property type="entry name" value="Transketo_C/PFOR_II"/>
</dbReference>
<dbReference type="HAMAP" id="MF_00315">
    <property type="entry name" value="DXP_synth"/>
    <property type="match status" value="1"/>
</dbReference>
<evidence type="ECO:0000256" key="6">
    <source>
        <dbReference type="ARBA" id="ARBA00022842"/>
    </source>
</evidence>
<dbReference type="Pfam" id="PF02780">
    <property type="entry name" value="Transketolase_C"/>
    <property type="match status" value="1"/>
</dbReference>
<dbReference type="Pfam" id="PF13292">
    <property type="entry name" value="DXP_synthase_N"/>
    <property type="match status" value="1"/>
</dbReference>
<dbReference type="EMBL" id="PCWA01000080">
    <property type="protein sequence ID" value="PIQ88968.1"/>
    <property type="molecule type" value="Genomic_DNA"/>
</dbReference>
<dbReference type="InterPro" id="IPR029061">
    <property type="entry name" value="THDP-binding"/>
</dbReference>
<feature type="binding site" evidence="11">
    <location>
        <begin position="114"/>
        <end position="116"/>
    </location>
    <ligand>
        <name>thiamine diphosphate</name>
        <dbReference type="ChEBI" id="CHEBI:58937"/>
    </ligand>
</feature>
<evidence type="ECO:0000256" key="11">
    <source>
        <dbReference type="HAMAP-Rule" id="MF_00315"/>
    </source>
</evidence>
<evidence type="ECO:0000256" key="4">
    <source>
        <dbReference type="ARBA" id="ARBA00022679"/>
    </source>
</evidence>
<dbReference type="NCBIfam" id="TIGR00204">
    <property type="entry name" value="dxs"/>
    <property type="match status" value="1"/>
</dbReference>
<dbReference type="UniPathway" id="UPA00064">
    <property type="reaction ID" value="UER00091"/>
</dbReference>
<dbReference type="FunFam" id="3.40.50.970:FF:000005">
    <property type="entry name" value="1-deoxy-D-xylulose-5-phosphate synthase"/>
    <property type="match status" value="1"/>
</dbReference>
<dbReference type="GO" id="GO:0008661">
    <property type="term" value="F:1-deoxy-D-xylulose-5-phosphate synthase activity"/>
    <property type="evidence" value="ECO:0007669"/>
    <property type="project" value="UniProtKB-UniRule"/>
</dbReference>
<organism evidence="13 14">
    <name type="scientific">Candidatus Ghiorseimicrobium undicola</name>
    <dbReference type="NCBI Taxonomy" id="1974746"/>
    <lineage>
        <taxon>Bacteria</taxon>
        <taxon>Pseudomonadati</taxon>
        <taxon>Candidatus Omnitrophota</taxon>
        <taxon>Candidatus Ghiorseimicrobium</taxon>
    </lineage>
</organism>
<dbReference type="SUPFAM" id="SSF52922">
    <property type="entry name" value="TK C-terminal domain-like"/>
    <property type="match status" value="1"/>
</dbReference>
<dbReference type="Pfam" id="PF02779">
    <property type="entry name" value="Transket_pyr"/>
    <property type="match status" value="1"/>
</dbReference>
<dbReference type="GO" id="GO:0019288">
    <property type="term" value="P:isopentenyl diphosphate biosynthetic process, methylerythritol 4-phosphate pathway"/>
    <property type="evidence" value="ECO:0007669"/>
    <property type="project" value="TreeGrafter"/>
</dbReference>
<dbReference type="GO" id="GO:0009228">
    <property type="term" value="P:thiamine biosynthetic process"/>
    <property type="evidence" value="ECO:0007669"/>
    <property type="project" value="UniProtKB-UniRule"/>
</dbReference>
<dbReference type="EC" id="2.2.1.7" evidence="11"/>
<evidence type="ECO:0000256" key="10">
    <source>
        <dbReference type="ARBA" id="ARBA00055605"/>
    </source>
</evidence>
<dbReference type="CDD" id="cd02007">
    <property type="entry name" value="TPP_DXS"/>
    <property type="match status" value="1"/>
</dbReference>
<evidence type="ECO:0000256" key="3">
    <source>
        <dbReference type="ARBA" id="ARBA00011738"/>
    </source>
</evidence>
<feature type="binding site" evidence="11">
    <location>
        <position position="176"/>
    </location>
    <ligand>
        <name>Mg(2+)</name>
        <dbReference type="ChEBI" id="CHEBI:18420"/>
    </ligand>
</feature>
<dbReference type="PANTHER" id="PTHR43322">
    <property type="entry name" value="1-D-DEOXYXYLULOSE 5-PHOSPHATE SYNTHASE-RELATED"/>
    <property type="match status" value="1"/>
</dbReference>
<protein>
    <recommendedName>
        <fullName evidence="11">1-deoxy-D-xylulose-5-phosphate synthase</fullName>
        <ecNumber evidence="11">2.2.1.7</ecNumber>
    </recommendedName>
    <alternativeName>
        <fullName evidence="11">1-deoxyxylulose-5-phosphate synthase</fullName>
        <shortName evidence="11">DXP synthase</shortName>
        <shortName evidence="11">DXPS</shortName>
    </alternativeName>
</protein>
<dbReference type="NCBIfam" id="NF003933">
    <property type="entry name" value="PRK05444.2-2"/>
    <property type="match status" value="1"/>
</dbReference>
<keyword evidence="5 11" id="KW-0479">Metal-binding</keyword>
<keyword evidence="8 11" id="KW-0786">Thiamine pyrophosphate</keyword>
<evidence type="ECO:0000259" key="12">
    <source>
        <dbReference type="SMART" id="SM00861"/>
    </source>
</evidence>
<comment type="catalytic activity">
    <reaction evidence="11">
        <text>D-glyceraldehyde 3-phosphate + pyruvate + H(+) = 1-deoxy-D-xylulose 5-phosphate + CO2</text>
        <dbReference type="Rhea" id="RHEA:12605"/>
        <dbReference type="ChEBI" id="CHEBI:15361"/>
        <dbReference type="ChEBI" id="CHEBI:15378"/>
        <dbReference type="ChEBI" id="CHEBI:16526"/>
        <dbReference type="ChEBI" id="CHEBI:57792"/>
        <dbReference type="ChEBI" id="CHEBI:59776"/>
        <dbReference type="EC" id="2.2.1.7"/>
    </reaction>
</comment>
<dbReference type="InterPro" id="IPR033248">
    <property type="entry name" value="Transketolase_C"/>
</dbReference>
<comment type="cofactor">
    <cofactor evidence="11">
        <name>Mg(2+)</name>
        <dbReference type="ChEBI" id="CHEBI:18420"/>
    </cofactor>
    <text evidence="11">Binds 1 Mg(2+) ion per subunit.</text>
</comment>
<dbReference type="Proteomes" id="UP000229641">
    <property type="component" value="Unassembled WGS sequence"/>
</dbReference>
<dbReference type="PROSITE" id="PS00802">
    <property type="entry name" value="TRANSKETOLASE_2"/>
    <property type="match status" value="1"/>
</dbReference>
<comment type="cofactor">
    <cofactor evidence="11">
        <name>thiamine diphosphate</name>
        <dbReference type="ChEBI" id="CHEBI:58937"/>
    </cofactor>
    <text evidence="11">Binds 1 thiamine pyrophosphate per subunit.</text>
</comment>
<keyword evidence="9 11" id="KW-0414">Isoprene biosynthesis</keyword>